<dbReference type="RefSeq" id="WP_111222333.1">
    <property type="nucleotide sequence ID" value="NZ_CP117255.1"/>
</dbReference>
<dbReference type="InterPro" id="IPR002810">
    <property type="entry name" value="NfeD-like_C"/>
</dbReference>
<sequence>MLSDLVVQLGPWSWWVLGLGLLAAELLVPGVFLVWIGLAAIVVGALSLGLWEERIWSWQLQMLLFAALAVGAALLGRRYVYRKRHETDEPFLNQRSAGLVGRTTVLNEPIVEGRGRVNLDDTYWKVIGPDLPAGTRVKVIGSDGRQLTVEPA</sequence>
<dbReference type="KEGG" id="rtu:PR017_12055"/>
<dbReference type="Pfam" id="PF01957">
    <property type="entry name" value="NfeD"/>
    <property type="match status" value="1"/>
</dbReference>
<evidence type="ECO:0000256" key="1">
    <source>
        <dbReference type="ARBA" id="ARBA00004141"/>
    </source>
</evidence>
<dbReference type="PANTHER" id="PTHR33507">
    <property type="entry name" value="INNER MEMBRANE PROTEIN YBBJ"/>
    <property type="match status" value="1"/>
</dbReference>
<reference evidence="8" key="2">
    <citation type="journal article" date="2023" name="MicrobiologyOpen">
        <title>Genomics of the tumorigenes clade of the family Rhizobiaceae and description of Rhizobium rhododendri sp. nov.</title>
        <authorList>
            <person name="Kuzmanovic N."/>
            <person name="diCenzo G.C."/>
            <person name="Bunk B."/>
            <person name="Sproeer C."/>
            <person name="Fruehling A."/>
            <person name="Neumann-Schaal M."/>
            <person name="Overmann J."/>
            <person name="Smalla K."/>
        </authorList>
    </citation>
    <scope>NUCLEOTIDE SEQUENCE [LARGE SCALE GENOMIC DNA]</scope>
    <source>
        <strain evidence="8">1078</strain>
    </source>
</reference>
<accession>A0AAF1K2S6</accession>
<gene>
    <name evidence="7" type="ORF">PR017_12055</name>
</gene>
<evidence type="ECO:0000256" key="5">
    <source>
        <dbReference type="SAM" id="Phobius"/>
    </source>
</evidence>
<name>A0AAF1K2S6_9HYPH</name>
<dbReference type="Proteomes" id="UP000249499">
    <property type="component" value="Chromosome"/>
</dbReference>
<dbReference type="GO" id="GO:0005886">
    <property type="term" value="C:plasma membrane"/>
    <property type="evidence" value="ECO:0007669"/>
    <property type="project" value="TreeGrafter"/>
</dbReference>
<keyword evidence="8" id="KW-1185">Reference proteome</keyword>
<dbReference type="AlphaFoldDB" id="A0AAF1K2S6"/>
<keyword evidence="3 5" id="KW-1133">Transmembrane helix</keyword>
<dbReference type="PANTHER" id="PTHR33507:SF3">
    <property type="entry name" value="INNER MEMBRANE PROTEIN YBBJ"/>
    <property type="match status" value="1"/>
</dbReference>
<dbReference type="EMBL" id="CP117255">
    <property type="protein sequence ID" value="WFR94558.1"/>
    <property type="molecule type" value="Genomic_DNA"/>
</dbReference>
<evidence type="ECO:0000313" key="7">
    <source>
        <dbReference type="EMBL" id="WFR94558.1"/>
    </source>
</evidence>
<evidence type="ECO:0000256" key="3">
    <source>
        <dbReference type="ARBA" id="ARBA00022989"/>
    </source>
</evidence>
<dbReference type="InterPro" id="IPR052165">
    <property type="entry name" value="Membrane_assoc_protease"/>
</dbReference>
<protein>
    <submittedName>
        <fullName evidence="7">NfeD family protein</fullName>
    </submittedName>
</protein>
<organism evidence="7 8">
    <name type="scientific">Rhizobium tumorigenes</name>
    <dbReference type="NCBI Taxonomy" id="2041385"/>
    <lineage>
        <taxon>Bacteria</taxon>
        <taxon>Pseudomonadati</taxon>
        <taxon>Pseudomonadota</taxon>
        <taxon>Alphaproteobacteria</taxon>
        <taxon>Hyphomicrobiales</taxon>
        <taxon>Rhizobiaceae</taxon>
        <taxon>Rhizobium/Agrobacterium group</taxon>
        <taxon>Rhizobium</taxon>
    </lineage>
</organism>
<evidence type="ECO:0000256" key="2">
    <source>
        <dbReference type="ARBA" id="ARBA00022692"/>
    </source>
</evidence>
<dbReference type="Gene3D" id="2.40.50.140">
    <property type="entry name" value="Nucleic acid-binding proteins"/>
    <property type="match status" value="1"/>
</dbReference>
<feature type="transmembrane region" description="Helical" evidence="5">
    <location>
        <begin position="33"/>
        <end position="51"/>
    </location>
</feature>
<comment type="subcellular location">
    <subcellularLocation>
        <location evidence="1">Membrane</location>
        <topology evidence="1">Multi-pass membrane protein</topology>
    </subcellularLocation>
</comment>
<dbReference type="InterPro" id="IPR012340">
    <property type="entry name" value="NA-bd_OB-fold"/>
</dbReference>
<feature type="transmembrane region" description="Helical" evidence="5">
    <location>
        <begin position="57"/>
        <end position="75"/>
    </location>
</feature>
<feature type="domain" description="NfeD-like C-terminal" evidence="6">
    <location>
        <begin position="98"/>
        <end position="151"/>
    </location>
</feature>
<keyword evidence="4 5" id="KW-0472">Membrane</keyword>
<reference evidence="7 8" key="1">
    <citation type="journal article" date="2018" name="Sci. Rep.">
        <title>Rhizobium tumorigenes sp. nov., a novel plant tumorigenic bacterium isolated from cane gall tumors on thornless blackberry.</title>
        <authorList>
            <person name="Kuzmanovi N."/>
            <person name="Smalla K."/>
            <person name="Gronow S."/>
            <person name="PuBawska J."/>
        </authorList>
    </citation>
    <scope>NUCLEOTIDE SEQUENCE [LARGE SCALE GENOMIC DNA]</scope>
    <source>
        <strain evidence="7 8">1078</strain>
    </source>
</reference>
<evidence type="ECO:0000313" key="8">
    <source>
        <dbReference type="Proteomes" id="UP000249499"/>
    </source>
</evidence>
<keyword evidence="2 5" id="KW-0812">Transmembrane</keyword>
<evidence type="ECO:0000259" key="6">
    <source>
        <dbReference type="Pfam" id="PF01957"/>
    </source>
</evidence>
<proteinExistence type="predicted"/>
<feature type="transmembrane region" description="Helical" evidence="5">
    <location>
        <begin position="12"/>
        <end position="28"/>
    </location>
</feature>
<evidence type="ECO:0000256" key="4">
    <source>
        <dbReference type="ARBA" id="ARBA00023136"/>
    </source>
</evidence>